<dbReference type="VEuPathDB" id="TriTrypDB:TcIL3000_0_23500"/>
<reference evidence="1 2" key="2">
    <citation type="journal article" date="2012" name="Proc. Natl. Acad. Sci. U.S.A.">
        <title>Antigenic diversity is generated by distinct evolutionary mechanisms in African trypanosome species.</title>
        <authorList>
            <person name="Jackson A.P."/>
            <person name="Berry A."/>
            <person name="Aslett M."/>
            <person name="Allison H.C."/>
            <person name="Burton P."/>
            <person name="Vavrova-Anderson J."/>
            <person name="Brown R."/>
            <person name="Browne H."/>
            <person name="Corton N."/>
            <person name="Hauser H."/>
            <person name="Gamble J."/>
            <person name="Gilderthorp R."/>
            <person name="Marcello L."/>
            <person name="McQuillan J."/>
            <person name="Otto T.D."/>
            <person name="Quail M.A."/>
            <person name="Sanders M.J."/>
            <person name="van Tonder A."/>
            <person name="Ginger M.L."/>
            <person name="Field M.C."/>
            <person name="Barry J.D."/>
            <person name="Hertz-Fowler C."/>
            <person name="Berriman M."/>
        </authorList>
    </citation>
    <scope>NUCLEOTIDE SEQUENCE [LARGE SCALE GENOMIC DNA]</scope>
    <source>
        <strain evidence="1 2">IL3000</strain>
    </source>
</reference>
<name>F9WJM8_TRYCI</name>
<gene>
    <name evidence="1" type="ORF">TCIL3000_0_23500</name>
</gene>
<sequence>MTCGAEWSIGELSQVKLIALEGWLHEDHLLFSLLQETPPALEERSAFKISAYQDVELAINPHGGGVSIAVRDGVGVEVGILEKEVPERATVTLRLSADVNQMIISAYFPQKDRCFQHIVETVGGCKRTSDYKSRGPLTSYVVGPLSPSDDEEECMVE</sequence>
<evidence type="ECO:0000313" key="2">
    <source>
        <dbReference type="Proteomes" id="UP000000702"/>
    </source>
</evidence>
<organism evidence="1 2">
    <name type="scientific">Trypanosoma congolense (strain IL3000)</name>
    <dbReference type="NCBI Taxonomy" id="1068625"/>
    <lineage>
        <taxon>Eukaryota</taxon>
        <taxon>Discoba</taxon>
        <taxon>Euglenozoa</taxon>
        <taxon>Kinetoplastea</taxon>
        <taxon>Metakinetoplastina</taxon>
        <taxon>Trypanosomatida</taxon>
        <taxon>Trypanosomatidae</taxon>
        <taxon>Trypanosoma</taxon>
        <taxon>Nannomonas</taxon>
    </lineage>
</organism>
<dbReference type="AlphaFoldDB" id="F9WJM8"/>
<reference evidence="2" key="1">
    <citation type="submission" date="2011-07" db="EMBL/GenBank/DDBJ databases">
        <title>Divergent evolution of antigenic variation in African trypanosomes.</title>
        <authorList>
            <person name="Jackson A.P."/>
            <person name="Berry A."/>
            <person name="Allison H.C."/>
            <person name="Burton P."/>
            <person name="Anderson J."/>
            <person name="Aslett M."/>
            <person name="Brown R."/>
            <person name="Corton N."/>
            <person name="Harris D."/>
            <person name="Hauser H."/>
            <person name="Gamble J."/>
            <person name="Gilderthorp R."/>
            <person name="McQuillan J."/>
            <person name="Quail M.A."/>
            <person name="Sanders M."/>
            <person name="Van Tonder A."/>
            <person name="Ginger M.L."/>
            <person name="Donelson J.E."/>
            <person name="Field M.C."/>
            <person name="Barry J.D."/>
            <person name="Berriman M."/>
            <person name="Hertz-Fowler C."/>
        </authorList>
    </citation>
    <scope>NUCLEOTIDE SEQUENCE [LARGE SCALE GENOMIC DNA]</scope>
    <source>
        <strain evidence="2">IL3000</strain>
    </source>
</reference>
<comment type="caution">
    <text evidence="1">The sequence shown here is derived from an EMBL/GenBank/DDBJ whole genome shotgun (WGS) entry which is preliminary data.</text>
</comment>
<protein>
    <submittedName>
        <fullName evidence="1">WGS project CAEQ00000000 data, annotated contig 930</fullName>
    </submittedName>
</protein>
<dbReference type="EMBL" id="CAEQ01002747">
    <property type="protein sequence ID" value="CCD17535.1"/>
    <property type="molecule type" value="Genomic_DNA"/>
</dbReference>
<evidence type="ECO:0000313" key="1">
    <source>
        <dbReference type="EMBL" id="CCD17535.1"/>
    </source>
</evidence>
<dbReference type="Proteomes" id="UP000000702">
    <property type="component" value="Unassembled WGS sequence"/>
</dbReference>
<keyword evidence="2" id="KW-1185">Reference proteome</keyword>
<accession>F9WJM8</accession>
<proteinExistence type="predicted"/>